<evidence type="ECO:0000313" key="4">
    <source>
        <dbReference type="Proteomes" id="UP000093352"/>
    </source>
</evidence>
<comment type="caution">
    <text evidence="2">The sequence shown here is derived from an EMBL/GenBank/DDBJ whole genome shotgun (WGS) entry which is preliminary data.</text>
</comment>
<dbReference type="Proteomes" id="UP000093352">
    <property type="component" value="Unassembled WGS sequence"/>
</dbReference>
<dbReference type="STRING" id="1871336.BBG48_09470"/>
<keyword evidence="1" id="KW-1133">Transmembrane helix</keyword>
<feature type="transmembrane region" description="Helical" evidence="1">
    <location>
        <begin position="44"/>
        <end position="66"/>
    </location>
</feature>
<sequence length="110" mass="13238">MKEQIKAYISKIQRLLKEDLPNEKLEKVKEEFTIKIAFYQHERFVHLIVLTTTAILSMLGIGFYLVTYNNKLLLATMLLLILLIPYIFHYYFLENSLQKLYLFYDELLKK</sequence>
<evidence type="ECO:0000256" key="1">
    <source>
        <dbReference type="SAM" id="Phobius"/>
    </source>
</evidence>
<evidence type="ECO:0008006" key="6">
    <source>
        <dbReference type="Google" id="ProtNLM"/>
    </source>
</evidence>
<reference evidence="2" key="2">
    <citation type="submission" date="2018-07" db="EMBL/GenBank/DDBJ databases">
        <authorList>
            <person name="Quirk P.G."/>
            <person name="Krulwich T.A."/>
        </authorList>
    </citation>
    <scope>NUCLEOTIDE SEQUENCE</scope>
    <source>
        <strain evidence="2">CCRI-22567</strain>
    </source>
</reference>
<accession>A0A371IJJ1</accession>
<name>A0A371IJJ1_9FIRM</name>
<keyword evidence="1" id="KW-0472">Membrane</keyword>
<dbReference type="RefSeq" id="WP_068913089.1">
    <property type="nucleotide sequence ID" value="NZ_MBEW02000024.1"/>
</dbReference>
<dbReference type="EMBL" id="VJXW01000005">
    <property type="protein sequence ID" value="TRW27051.1"/>
    <property type="molecule type" value="Genomic_DNA"/>
</dbReference>
<evidence type="ECO:0000313" key="2">
    <source>
        <dbReference type="EMBL" id="RDY20658.1"/>
    </source>
</evidence>
<organism evidence="2 4">
    <name type="scientific">Criibacterium bergeronii</name>
    <dbReference type="NCBI Taxonomy" id="1871336"/>
    <lineage>
        <taxon>Bacteria</taxon>
        <taxon>Bacillati</taxon>
        <taxon>Bacillota</taxon>
        <taxon>Clostridia</taxon>
        <taxon>Peptostreptococcales</taxon>
        <taxon>Filifactoraceae</taxon>
        <taxon>Criibacterium</taxon>
    </lineage>
</organism>
<reference evidence="2 4" key="1">
    <citation type="journal article" date="2016" name="Genome Announc.">
        <title>Draft Genome Sequence of Criibacterium bergeronii gen. nov., sp. nov., Strain CCRI-22567T, Isolated from a Vaginal Sample from a Woman with Bacterial Vaginosis.</title>
        <authorList>
            <person name="Maheux A.F."/>
            <person name="Berube E."/>
            <person name="Boudreau D.K."/>
            <person name="Raymond F."/>
            <person name="Corbeil J."/>
            <person name="Roy P.H."/>
            <person name="Boissinot M."/>
            <person name="Omar R.F."/>
        </authorList>
    </citation>
    <scope>NUCLEOTIDE SEQUENCE [LARGE SCALE GENOMIC DNA]</scope>
    <source>
        <strain evidence="2 4">CCRI-22567</strain>
    </source>
</reference>
<protein>
    <recommendedName>
        <fullName evidence="6">Competence protein</fullName>
    </recommendedName>
</protein>
<proteinExistence type="predicted"/>
<evidence type="ECO:0000313" key="3">
    <source>
        <dbReference type="EMBL" id="TRW27051.1"/>
    </source>
</evidence>
<gene>
    <name evidence="2" type="ORF">BBG48_008895</name>
    <name evidence="3" type="ORF">FL857_04905</name>
</gene>
<dbReference type="EMBL" id="MBEW02000024">
    <property type="protein sequence ID" value="RDY20658.1"/>
    <property type="molecule type" value="Genomic_DNA"/>
</dbReference>
<feature type="transmembrane region" description="Helical" evidence="1">
    <location>
        <begin position="72"/>
        <end position="93"/>
    </location>
</feature>
<dbReference type="OrthoDB" id="1938125at2"/>
<dbReference type="Proteomes" id="UP000319424">
    <property type="component" value="Unassembled WGS sequence"/>
</dbReference>
<reference evidence="3 5" key="3">
    <citation type="submission" date="2019-07" db="EMBL/GenBank/DDBJ databases">
        <title>Criibacterium bergeronii gen. nov., sp. nov. isolated from human clinical samples.</title>
        <authorList>
            <person name="Maheux A.F."/>
            <person name="Boudreau D.K."/>
            <person name="Berube E."/>
            <person name="Brodeur S."/>
            <person name="Bernard K.A."/>
            <person name="Abed J.Y."/>
            <person name="Ducrey E."/>
            <person name="Guay E.F."/>
            <person name="Raymond F."/>
            <person name="Corbeil J."/>
            <person name="Domingo M.-C."/>
            <person name="Roy P.H."/>
            <person name="Boissinot M."/>
            <person name="Tocheva E.I."/>
            <person name="Omar R.F."/>
        </authorList>
    </citation>
    <scope>NUCLEOTIDE SEQUENCE [LARGE SCALE GENOMIC DNA]</scope>
    <source>
        <strain evidence="3 5">CCRI-24246</strain>
    </source>
</reference>
<keyword evidence="4" id="KW-1185">Reference proteome</keyword>
<dbReference type="AlphaFoldDB" id="A0A371IJJ1"/>
<keyword evidence="1" id="KW-0812">Transmembrane</keyword>
<evidence type="ECO:0000313" key="5">
    <source>
        <dbReference type="Proteomes" id="UP000319424"/>
    </source>
</evidence>